<evidence type="ECO:0000313" key="5">
    <source>
        <dbReference type="EMBL" id="GBM72434.1"/>
    </source>
</evidence>
<protein>
    <recommendedName>
        <fullName evidence="4">DDE Tnp4 domain-containing protein</fullName>
    </recommendedName>
</protein>
<dbReference type="GO" id="GO:0046872">
    <property type="term" value="F:metal ion binding"/>
    <property type="evidence" value="ECO:0007669"/>
    <property type="project" value="UniProtKB-KW"/>
</dbReference>
<feature type="compositionally biased region" description="Polar residues" evidence="3">
    <location>
        <begin position="41"/>
        <end position="50"/>
    </location>
</feature>
<gene>
    <name evidence="5" type="ORF">AVEN_198000_1</name>
</gene>
<evidence type="ECO:0000259" key="4">
    <source>
        <dbReference type="Pfam" id="PF13359"/>
    </source>
</evidence>
<reference evidence="5 6" key="1">
    <citation type="journal article" date="2019" name="Sci. Rep.">
        <title>Orb-weaving spider Araneus ventricosus genome elucidates the spidroin gene catalogue.</title>
        <authorList>
            <person name="Kono N."/>
            <person name="Nakamura H."/>
            <person name="Ohtoshi R."/>
            <person name="Moran D.A.P."/>
            <person name="Shinohara A."/>
            <person name="Yoshida Y."/>
            <person name="Fujiwara M."/>
            <person name="Mori M."/>
            <person name="Tomita M."/>
            <person name="Arakawa K."/>
        </authorList>
    </citation>
    <scope>NUCLEOTIDE SEQUENCE [LARGE SCALE GENOMIC DNA]</scope>
</reference>
<dbReference type="EMBL" id="BGPR01002376">
    <property type="protein sequence ID" value="GBM72434.1"/>
    <property type="molecule type" value="Genomic_DNA"/>
</dbReference>
<dbReference type="Proteomes" id="UP000499080">
    <property type="component" value="Unassembled WGS sequence"/>
</dbReference>
<sequence length="332" mass="36780">MEGDSNPTIGRIGGPIQIGIYEDESIQQRRSEPTAQRRGSKTSPEQSCSGVTDVELPQNLLPPKKISDGENEYLSNPGYQKGISTELGVSKATVSRTVNAVVDSIIAHANEWIKLPTTNSEITKPKQLWPRKYNFATAIGAIDCSNIGILKPKLYGDEFINQKGKPTLNVQAPCDAKEMFTSVDVSWPGSMRDSRIWKNSQVCLQLRNKGNAVLIGDNVVPTTMPVVKQRDTNEDCAKTLASTENKLAEDANTSFIEEKSVRRPPKQGVKRVNMDLLPTKATQLKKRKKITSLTIKEIFQIAIVLNESVIVTVQYLDPSCFIRCRIIVLLLL</sequence>
<name>A0A4Y2I4E9_ARAVE</name>
<comment type="caution">
    <text evidence="5">The sequence shown here is derived from an EMBL/GenBank/DDBJ whole genome shotgun (WGS) entry which is preliminary data.</text>
</comment>
<accession>A0A4Y2I4E9</accession>
<proteinExistence type="predicted"/>
<evidence type="ECO:0000256" key="3">
    <source>
        <dbReference type="SAM" id="MobiDB-lite"/>
    </source>
</evidence>
<feature type="domain" description="DDE Tnp4" evidence="4">
    <location>
        <begin position="142"/>
        <end position="218"/>
    </location>
</feature>
<dbReference type="InterPro" id="IPR027806">
    <property type="entry name" value="HARBI1_dom"/>
</dbReference>
<dbReference type="PRINTS" id="PR02086">
    <property type="entry name" value="PUTNUCHARBI1"/>
</dbReference>
<evidence type="ECO:0000256" key="2">
    <source>
        <dbReference type="ARBA" id="ARBA00022723"/>
    </source>
</evidence>
<evidence type="ECO:0000313" key="6">
    <source>
        <dbReference type="Proteomes" id="UP000499080"/>
    </source>
</evidence>
<keyword evidence="2" id="KW-0479">Metal-binding</keyword>
<keyword evidence="6" id="KW-1185">Reference proteome</keyword>
<organism evidence="5 6">
    <name type="scientific">Araneus ventricosus</name>
    <name type="common">Orbweaver spider</name>
    <name type="synonym">Epeira ventricosa</name>
    <dbReference type="NCBI Taxonomy" id="182803"/>
    <lineage>
        <taxon>Eukaryota</taxon>
        <taxon>Metazoa</taxon>
        <taxon>Ecdysozoa</taxon>
        <taxon>Arthropoda</taxon>
        <taxon>Chelicerata</taxon>
        <taxon>Arachnida</taxon>
        <taxon>Araneae</taxon>
        <taxon>Araneomorphae</taxon>
        <taxon>Entelegynae</taxon>
        <taxon>Araneoidea</taxon>
        <taxon>Araneidae</taxon>
        <taxon>Araneus</taxon>
    </lineage>
</organism>
<dbReference type="Pfam" id="PF13359">
    <property type="entry name" value="DDE_Tnp_4"/>
    <property type="match status" value="1"/>
</dbReference>
<evidence type="ECO:0000256" key="1">
    <source>
        <dbReference type="ARBA" id="ARBA00001968"/>
    </source>
</evidence>
<dbReference type="InterPro" id="IPR026103">
    <property type="entry name" value="HARBI1_animal"/>
</dbReference>
<dbReference type="OrthoDB" id="6475555at2759"/>
<feature type="region of interest" description="Disordered" evidence="3">
    <location>
        <begin position="1"/>
        <end position="73"/>
    </location>
</feature>
<comment type="cofactor">
    <cofactor evidence="1">
        <name>a divalent metal cation</name>
        <dbReference type="ChEBI" id="CHEBI:60240"/>
    </cofactor>
</comment>
<dbReference type="AlphaFoldDB" id="A0A4Y2I4E9"/>